<dbReference type="AlphaFoldDB" id="A0A1B9G920"/>
<proteinExistence type="predicted"/>
<dbReference type="KEGG" id="kbi:30206779"/>
<accession>A0A1B9G920</accession>
<feature type="compositionally biased region" description="Polar residues" evidence="1">
    <location>
        <begin position="10"/>
        <end position="29"/>
    </location>
</feature>
<feature type="region of interest" description="Disordered" evidence="1">
    <location>
        <begin position="1"/>
        <end position="59"/>
    </location>
</feature>
<reference evidence="2" key="3">
    <citation type="submission" date="2014-01" db="EMBL/GenBank/DDBJ databases">
        <title>Evolution of pathogenesis and genome organization in the Tremellales.</title>
        <authorList>
            <person name="Cuomo C."/>
            <person name="Litvintseva A."/>
            <person name="Heitman J."/>
            <person name="Chen Y."/>
            <person name="Sun S."/>
            <person name="Springer D."/>
            <person name="Dromer F."/>
            <person name="Young S."/>
            <person name="Zeng Q."/>
            <person name="Chapman S."/>
            <person name="Gujja S."/>
            <person name="Saif S."/>
            <person name="Birren B."/>
        </authorList>
    </citation>
    <scope>NUCLEOTIDE SEQUENCE</scope>
    <source>
        <strain evidence="2">CBS 10118</strain>
    </source>
</reference>
<evidence type="ECO:0000256" key="1">
    <source>
        <dbReference type="SAM" id="MobiDB-lite"/>
    </source>
</evidence>
<feature type="compositionally biased region" description="Polar residues" evidence="1">
    <location>
        <begin position="36"/>
        <end position="54"/>
    </location>
</feature>
<evidence type="ECO:0000313" key="3">
    <source>
        <dbReference type="EMBL" id="WVW81680.1"/>
    </source>
</evidence>
<dbReference type="GeneID" id="30206779"/>
<sequence>MTYTPAKAVTASSQEESSPPDATTSSYTGTAIADSSVLSQDHSRSSSGDINSSARDLIPEDVIKSHEEMIQNSQLDPNINLNTPMAKFVYHQL</sequence>
<dbReference type="EMBL" id="KI894019">
    <property type="protein sequence ID" value="OCF27538.1"/>
    <property type="molecule type" value="Genomic_DNA"/>
</dbReference>
<dbReference type="EMBL" id="CP144542">
    <property type="protein sequence ID" value="WVW81680.1"/>
    <property type="molecule type" value="Genomic_DNA"/>
</dbReference>
<gene>
    <name evidence="2" type="ORF">I302_02380</name>
    <name evidence="3" type="ORF">I302_103675</name>
</gene>
<dbReference type="RefSeq" id="XP_019048608.1">
    <property type="nucleotide sequence ID" value="XM_019189046.1"/>
</dbReference>
<reference evidence="2" key="1">
    <citation type="submission" date="2013-07" db="EMBL/GenBank/DDBJ databases">
        <title>The Genome Sequence of Cryptococcus bestiolae CBS10118.</title>
        <authorList>
            <consortium name="The Broad Institute Genome Sequencing Platform"/>
            <person name="Cuomo C."/>
            <person name="Litvintseva A."/>
            <person name="Chen Y."/>
            <person name="Heitman J."/>
            <person name="Sun S."/>
            <person name="Springer D."/>
            <person name="Dromer F."/>
            <person name="Young S.K."/>
            <person name="Zeng Q."/>
            <person name="Gargeya S."/>
            <person name="Fitzgerald M."/>
            <person name="Abouelleil A."/>
            <person name="Alvarado L."/>
            <person name="Berlin A.M."/>
            <person name="Chapman S.B."/>
            <person name="Dewar J."/>
            <person name="Goldberg J."/>
            <person name="Griggs A."/>
            <person name="Gujja S."/>
            <person name="Hansen M."/>
            <person name="Howarth C."/>
            <person name="Imamovic A."/>
            <person name="Larimer J."/>
            <person name="McCowan C."/>
            <person name="Murphy C."/>
            <person name="Pearson M."/>
            <person name="Priest M."/>
            <person name="Roberts A."/>
            <person name="Saif S."/>
            <person name="Shea T."/>
            <person name="Sykes S."/>
            <person name="Wortman J."/>
            <person name="Nusbaum C."/>
            <person name="Birren B."/>
        </authorList>
    </citation>
    <scope>NUCLEOTIDE SEQUENCE [LARGE SCALE GENOMIC DNA]</scope>
    <source>
        <strain evidence="2">CBS 10118</strain>
    </source>
</reference>
<evidence type="ECO:0000313" key="4">
    <source>
        <dbReference type="Proteomes" id="UP000092730"/>
    </source>
</evidence>
<name>A0A1B9G920_9TREE</name>
<dbReference type="Proteomes" id="UP000092730">
    <property type="component" value="Chromosome 2"/>
</dbReference>
<reference evidence="3" key="4">
    <citation type="submission" date="2024-02" db="EMBL/GenBank/DDBJ databases">
        <title>Comparative genomics of Cryptococcus and Kwoniella reveals pathogenesis evolution and contrasting modes of karyotype evolution via chromosome fusion or intercentromeric recombination.</title>
        <authorList>
            <person name="Coelho M.A."/>
            <person name="David-Palma M."/>
            <person name="Shea T."/>
            <person name="Bowers K."/>
            <person name="McGinley-Smith S."/>
            <person name="Mohammad A.W."/>
            <person name="Gnirke A."/>
            <person name="Yurkov A.M."/>
            <person name="Nowrousian M."/>
            <person name="Sun S."/>
            <person name="Cuomo C.A."/>
            <person name="Heitman J."/>
        </authorList>
    </citation>
    <scope>NUCLEOTIDE SEQUENCE</scope>
    <source>
        <strain evidence="3">CBS 10118</strain>
    </source>
</reference>
<reference evidence="3" key="2">
    <citation type="submission" date="2013-07" db="EMBL/GenBank/DDBJ databases">
        <authorList>
            <consortium name="The Broad Institute Genome Sequencing Platform"/>
            <person name="Cuomo C."/>
            <person name="Litvintseva A."/>
            <person name="Chen Y."/>
            <person name="Heitman J."/>
            <person name="Sun S."/>
            <person name="Springer D."/>
            <person name="Dromer F."/>
            <person name="Young S.K."/>
            <person name="Zeng Q."/>
            <person name="Gargeya S."/>
            <person name="Fitzgerald M."/>
            <person name="Abouelleil A."/>
            <person name="Alvarado L."/>
            <person name="Berlin A.M."/>
            <person name="Chapman S.B."/>
            <person name="Dewar J."/>
            <person name="Goldberg J."/>
            <person name="Griggs A."/>
            <person name="Gujja S."/>
            <person name="Hansen M."/>
            <person name="Howarth C."/>
            <person name="Imamovic A."/>
            <person name="Larimer J."/>
            <person name="McCowan C."/>
            <person name="Murphy C."/>
            <person name="Pearson M."/>
            <person name="Priest M."/>
            <person name="Roberts A."/>
            <person name="Saif S."/>
            <person name="Shea T."/>
            <person name="Sykes S."/>
            <person name="Wortman J."/>
            <person name="Nusbaum C."/>
            <person name="Birren B."/>
        </authorList>
    </citation>
    <scope>NUCLEOTIDE SEQUENCE</scope>
    <source>
        <strain evidence="3">CBS 10118</strain>
    </source>
</reference>
<organism evidence="2">
    <name type="scientific">Kwoniella bestiolae CBS 10118</name>
    <dbReference type="NCBI Taxonomy" id="1296100"/>
    <lineage>
        <taxon>Eukaryota</taxon>
        <taxon>Fungi</taxon>
        <taxon>Dikarya</taxon>
        <taxon>Basidiomycota</taxon>
        <taxon>Agaricomycotina</taxon>
        <taxon>Tremellomycetes</taxon>
        <taxon>Tremellales</taxon>
        <taxon>Cryptococcaceae</taxon>
        <taxon>Kwoniella</taxon>
    </lineage>
</organism>
<evidence type="ECO:0000313" key="2">
    <source>
        <dbReference type="EMBL" id="OCF27538.1"/>
    </source>
</evidence>
<protein>
    <submittedName>
        <fullName evidence="2">Uncharacterized protein</fullName>
    </submittedName>
</protein>
<keyword evidence="4" id="KW-1185">Reference proteome</keyword>
<dbReference type="VEuPathDB" id="FungiDB:I302_02380"/>